<dbReference type="Proteomes" id="UP001163166">
    <property type="component" value="Chromosome"/>
</dbReference>
<reference evidence="2" key="1">
    <citation type="journal article" date="2022" name="Biol. Control">
        <title>In silico genomic analysis of Rhodopseudomonas palustris strains revealed potential biocontrol agents and crop yield enhancers.</title>
        <authorList>
            <person name="Surachat K."/>
            <person name="Kantachote D."/>
            <person name="Deachamag P."/>
            <person name="Wonglapsuwan M."/>
        </authorList>
    </citation>
    <scope>NUCLEOTIDE SEQUENCE</scope>
    <source>
        <strain evidence="2">TLS06</strain>
    </source>
</reference>
<dbReference type="EMBL" id="CP076676">
    <property type="protein sequence ID" value="UYO41660.1"/>
    <property type="molecule type" value="Genomic_DNA"/>
</dbReference>
<proteinExistence type="predicted"/>
<feature type="domain" description="DUF2249" evidence="1">
    <location>
        <begin position="8"/>
        <end position="77"/>
    </location>
</feature>
<sequence>MTDHFTTVIDVRLFPRPLRHPIVFSLFDQLAPERGLELVSDHDPRPLRYLFDVKRPGSFCWDYLESGPATWRVSIRKALQVPYCKAAVG</sequence>
<protein>
    <submittedName>
        <fullName evidence="2">DUF2249 domain-containing protein</fullName>
    </submittedName>
</protein>
<name>A0AAX3E3J8_RHOPL</name>
<gene>
    <name evidence="2" type="ORF">KQX62_10360</name>
</gene>
<dbReference type="AlphaFoldDB" id="A0AAX3E3J8"/>
<dbReference type="RefSeq" id="WP_264076337.1">
    <property type="nucleotide sequence ID" value="NZ_CP076676.1"/>
</dbReference>
<dbReference type="Pfam" id="PF10006">
    <property type="entry name" value="DUF2249"/>
    <property type="match status" value="1"/>
</dbReference>
<organism evidence="2 3">
    <name type="scientific">Rhodopseudomonas palustris</name>
    <dbReference type="NCBI Taxonomy" id="1076"/>
    <lineage>
        <taxon>Bacteria</taxon>
        <taxon>Pseudomonadati</taxon>
        <taxon>Pseudomonadota</taxon>
        <taxon>Alphaproteobacteria</taxon>
        <taxon>Hyphomicrobiales</taxon>
        <taxon>Nitrobacteraceae</taxon>
        <taxon>Rhodopseudomonas</taxon>
    </lineage>
</organism>
<dbReference type="InterPro" id="IPR018720">
    <property type="entry name" value="DUF2249"/>
</dbReference>
<evidence type="ECO:0000313" key="2">
    <source>
        <dbReference type="EMBL" id="UYO41660.1"/>
    </source>
</evidence>
<evidence type="ECO:0000313" key="3">
    <source>
        <dbReference type="Proteomes" id="UP001163166"/>
    </source>
</evidence>
<evidence type="ECO:0000259" key="1">
    <source>
        <dbReference type="Pfam" id="PF10006"/>
    </source>
</evidence>
<accession>A0AAX3E3J8</accession>